<evidence type="ECO:0000256" key="5">
    <source>
        <dbReference type="SAM" id="MobiDB-lite"/>
    </source>
</evidence>
<dbReference type="InterPro" id="IPR007343">
    <property type="entry name" value="Uncharacterised_pept_Zn_put"/>
</dbReference>
<feature type="compositionally biased region" description="Basic and acidic residues" evidence="5">
    <location>
        <begin position="275"/>
        <end position="290"/>
    </location>
</feature>
<evidence type="ECO:0000256" key="1">
    <source>
        <dbReference type="ARBA" id="ARBA00004167"/>
    </source>
</evidence>
<dbReference type="PANTHER" id="PTHR30168">
    <property type="entry name" value="PUTATIVE MEMBRANE PROTEIN YPFJ"/>
    <property type="match status" value="1"/>
</dbReference>
<keyword evidence="7" id="KW-1185">Reference proteome</keyword>
<organism evidence="6 7">
    <name type="scientific">Nocardiopsis aegyptia</name>
    <dbReference type="NCBI Taxonomy" id="220378"/>
    <lineage>
        <taxon>Bacteria</taxon>
        <taxon>Bacillati</taxon>
        <taxon>Actinomycetota</taxon>
        <taxon>Actinomycetes</taxon>
        <taxon>Streptosporangiales</taxon>
        <taxon>Nocardiopsidaceae</taxon>
        <taxon>Nocardiopsis</taxon>
    </lineage>
</organism>
<evidence type="ECO:0000313" key="6">
    <source>
        <dbReference type="EMBL" id="NYJ35819.1"/>
    </source>
</evidence>
<evidence type="ECO:0000313" key="7">
    <source>
        <dbReference type="Proteomes" id="UP000572051"/>
    </source>
</evidence>
<keyword evidence="3" id="KW-1133">Transmembrane helix</keyword>
<protein>
    <recommendedName>
        <fullName evidence="8">Metalloprotease</fullName>
    </recommendedName>
</protein>
<dbReference type="GO" id="GO:0016020">
    <property type="term" value="C:membrane"/>
    <property type="evidence" value="ECO:0007669"/>
    <property type="project" value="UniProtKB-SubCell"/>
</dbReference>
<keyword evidence="2" id="KW-0812">Transmembrane</keyword>
<proteinExistence type="predicted"/>
<evidence type="ECO:0000256" key="3">
    <source>
        <dbReference type="ARBA" id="ARBA00022989"/>
    </source>
</evidence>
<evidence type="ECO:0000256" key="2">
    <source>
        <dbReference type="ARBA" id="ARBA00022692"/>
    </source>
</evidence>
<sequence>MSGRRSGRGPLTMVGGLLAALFALALLSWTAVTEDAPPDGTASDGTAGAVGTAPDDKPAQEPSGGSGVLGASGRLNQPERPSGHAALVANPLYDTGRLSPLPCPVDEPDVDDAAEMEEFLHAVADCLDDAWTTQFARAGIPFEPPERVFWSEPGVSPCRAYPSSAGAFYCRASTSIYIGTSDVVEKWNGAGRSVVYASLLAHEYSHHVQGESGLLEYYHGQRQEESDAEGRNAWTRRSELQANCLAGAFLGSVRVTYPLGDDDLESLLEDAAATADREDGPESERTHGSKDNGVWWTRAGWEQQSPGACNTWDVDDEDLVE</sequence>
<feature type="region of interest" description="Disordered" evidence="5">
    <location>
        <begin position="34"/>
        <end position="82"/>
    </location>
</feature>
<comment type="caution">
    <text evidence="6">The sequence shown here is derived from an EMBL/GenBank/DDBJ whole genome shotgun (WGS) entry which is preliminary data.</text>
</comment>
<keyword evidence="4" id="KW-0472">Membrane</keyword>
<dbReference type="Proteomes" id="UP000572051">
    <property type="component" value="Unassembled WGS sequence"/>
</dbReference>
<dbReference type="AlphaFoldDB" id="A0A7Z0EPE9"/>
<accession>A0A7Z0EPE9</accession>
<dbReference type="EMBL" id="JACCFS010000001">
    <property type="protein sequence ID" value="NYJ35819.1"/>
    <property type="molecule type" value="Genomic_DNA"/>
</dbReference>
<comment type="subcellular location">
    <subcellularLocation>
        <location evidence="1">Membrane</location>
        <topology evidence="1">Single-pass membrane protein</topology>
    </subcellularLocation>
</comment>
<evidence type="ECO:0000256" key="4">
    <source>
        <dbReference type="ARBA" id="ARBA00023136"/>
    </source>
</evidence>
<name>A0A7Z0EPE9_9ACTN</name>
<gene>
    <name evidence="6" type="ORF">HNR10_003700</name>
</gene>
<feature type="region of interest" description="Disordered" evidence="5">
    <location>
        <begin position="272"/>
        <end position="321"/>
    </location>
</feature>
<reference evidence="6 7" key="1">
    <citation type="submission" date="2020-07" db="EMBL/GenBank/DDBJ databases">
        <title>Sequencing the genomes of 1000 actinobacteria strains.</title>
        <authorList>
            <person name="Klenk H.-P."/>
        </authorList>
    </citation>
    <scope>NUCLEOTIDE SEQUENCE [LARGE SCALE GENOMIC DNA]</scope>
    <source>
        <strain evidence="6 7">DSM 44442</strain>
    </source>
</reference>
<evidence type="ECO:0008006" key="8">
    <source>
        <dbReference type="Google" id="ProtNLM"/>
    </source>
</evidence>
<dbReference type="PANTHER" id="PTHR30168:SF0">
    <property type="entry name" value="INNER MEMBRANE PROTEIN"/>
    <property type="match status" value="1"/>
</dbReference>
<dbReference type="Pfam" id="PF04228">
    <property type="entry name" value="Zn_peptidase"/>
    <property type="match status" value="1"/>
</dbReference>